<organism evidence="2 3">
    <name type="scientific">Pygocentrus nattereri</name>
    <name type="common">Red-bellied piranha</name>
    <dbReference type="NCBI Taxonomy" id="42514"/>
    <lineage>
        <taxon>Eukaryota</taxon>
        <taxon>Metazoa</taxon>
        <taxon>Chordata</taxon>
        <taxon>Craniata</taxon>
        <taxon>Vertebrata</taxon>
        <taxon>Euteleostomi</taxon>
        <taxon>Actinopterygii</taxon>
        <taxon>Neopterygii</taxon>
        <taxon>Teleostei</taxon>
        <taxon>Ostariophysi</taxon>
        <taxon>Characiformes</taxon>
        <taxon>Characoidei</taxon>
        <taxon>Pygocentrus</taxon>
    </lineage>
</organism>
<protein>
    <recommendedName>
        <fullName evidence="4">Centromere protein P</fullName>
    </recommendedName>
</protein>
<evidence type="ECO:0000313" key="2">
    <source>
        <dbReference type="Ensembl" id="ENSPNAP00000023495.1"/>
    </source>
</evidence>
<dbReference type="GO" id="GO:0000775">
    <property type="term" value="C:chromosome, centromeric region"/>
    <property type="evidence" value="ECO:0007669"/>
    <property type="project" value="InterPro"/>
</dbReference>
<evidence type="ECO:0000313" key="3">
    <source>
        <dbReference type="Proteomes" id="UP001501920"/>
    </source>
</evidence>
<dbReference type="GO" id="GO:0005634">
    <property type="term" value="C:nucleus"/>
    <property type="evidence" value="ECO:0007669"/>
    <property type="project" value="TreeGrafter"/>
</dbReference>
<dbReference type="PANTHER" id="PTHR28577">
    <property type="entry name" value="CENTROMERE PROTEIN P"/>
    <property type="match status" value="1"/>
</dbReference>
<dbReference type="GeneTree" id="ENSGT00390000011897"/>
<dbReference type="OrthoDB" id="5976950at2759"/>
<proteinExistence type="predicted"/>
<dbReference type="Proteomes" id="UP001501920">
    <property type="component" value="Chromosome 21"/>
</dbReference>
<evidence type="ECO:0000256" key="1">
    <source>
        <dbReference type="SAM" id="Coils"/>
    </source>
</evidence>
<dbReference type="PANTHER" id="PTHR28577:SF1">
    <property type="entry name" value="CENTROMERE PROTEIN P"/>
    <property type="match status" value="1"/>
</dbReference>
<sequence length="286" mass="32833">MGTMEQKLNEELKQLQREIEVCEAEQDSYVRSISLQHGEALRGVLQTLYNKKEKGDGTLKKDVSKLITDITDTEKDLRRQTNISGITLTECCVKTLEKNERKTIQQYRLTGHCCFLSFQVEFALVDIQDSDSSLQKITDLNVILDGAEFKDLCAFVSRVEETKSLFLFFRTLRLFSERCKQRSCTLQYFKEKYPDVVRLPEGCRSEVMMIQSPKLPGCTMSIFWKISVSKEGVVQPKLELLMKMPEQAQKMDTNNVMETAPEAFRSLLKIFGVEASIESLIKSVCF</sequence>
<dbReference type="AlphaFoldDB" id="A0A3B4DJ48"/>
<reference evidence="2" key="2">
    <citation type="submission" date="2025-08" db="UniProtKB">
        <authorList>
            <consortium name="Ensembl"/>
        </authorList>
    </citation>
    <scope>IDENTIFICATION</scope>
</reference>
<gene>
    <name evidence="2" type="primary">CENPP</name>
</gene>
<dbReference type="Ensembl" id="ENSPNAT00000012463.2">
    <property type="protein sequence ID" value="ENSPNAP00000023495.1"/>
    <property type="gene ID" value="ENSPNAG00000000629.2"/>
</dbReference>
<feature type="coiled-coil region" evidence="1">
    <location>
        <begin position="5"/>
        <end position="32"/>
    </location>
</feature>
<dbReference type="GeneID" id="108431559"/>
<evidence type="ECO:0008006" key="4">
    <source>
        <dbReference type="Google" id="ProtNLM"/>
    </source>
</evidence>
<keyword evidence="3" id="KW-1185">Reference proteome</keyword>
<dbReference type="OMA" id="TYAEWYE"/>
<name>A0A3B4DJ48_PYGNA</name>
<reference evidence="2 3" key="1">
    <citation type="submission" date="2020-10" db="EMBL/GenBank/DDBJ databases">
        <title>Pygocentrus nattereri (red-bellied piranha) genome, fPygNat1, primary haplotype.</title>
        <authorList>
            <person name="Myers G."/>
            <person name="Meyer A."/>
            <person name="Karagic N."/>
            <person name="Pippel M."/>
            <person name="Winkler S."/>
            <person name="Tracey A."/>
            <person name="Wood J."/>
            <person name="Formenti G."/>
            <person name="Howe K."/>
            <person name="Fedrigo O."/>
            <person name="Jarvis E.D."/>
        </authorList>
    </citation>
    <scope>NUCLEOTIDE SEQUENCE [LARGE SCALE GENOMIC DNA]</scope>
</reference>
<keyword evidence="1" id="KW-0175">Coiled coil</keyword>
<dbReference type="Pfam" id="PF13096">
    <property type="entry name" value="CENP-P"/>
    <property type="match status" value="1"/>
</dbReference>
<dbReference type="STRING" id="42514.ENSPNAP00000023495"/>
<dbReference type="GO" id="GO:0034080">
    <property type="term" value="P:CENP-A containing chromatin assembly"/>
    <property type="evidence" value="ECO:0007669"/>
    <property type="project" value="InterPro"/>
</dbReference>
<accession>A0A3B4DJ48</accession>
<dbReference type="InterPro" id="IPR027801">
    <property type="entry name" value="CENP-P"/>
</dbReference>
<reference evidence="2" key="3">
    <citation type="submission" date="2025-09" db="UniProtKB">
        <authorList>
            <consortium name="Ensembl"/>
        </authorList>
    </citation>
    <scope>IDENTIFICATION</scope>
</reference>